<dbReference type="AlphaFoldDB" id="A0AAW2BFX2"/>
<evidence type="ECO:0000313" key="5">
    <source>
        <dbReference type="Proteomes" id="UP001459277"/>
    </source>
</evidence>
<accession>A0AAW2BFX2</accession>
<organism evidence="4 5">
    <name type="scientific">Lithocarpus litseifolius</name>
    <dbReference type="NCBI Taxonomy" id="425828"/>
    <lineage>
        <taxon>Eukaryota</taxon>
        <taxon>Viridiplantae</taxon>
        <taxon>Streptophyta</taxon>
        <taxon>Embryophyta</taxon>
        <taxon>Tracheophyta</taxon>
        <taxon>Spermatophyta</taxon>
        <taxon>Magnoliopsida</taxon>
        <taxon>eudicotyledons</taxon>
        <taxon>Gunneridae</taxon>
        <taxon>Pentapetalae</taxon>
        <taxon>rosids</taxon>
        <taxon>fabids</taxon>
        <taxon>Fagales</taxon>
        <taxon>Fagaceae</taxon>
        <taxon>Lithocarpus</taxon>
    </lineage>
</organism>
<evidence type="ECO:0000256" key="1">
    <source>
        <dbReference type="ARBA" id="ARBA00010733"/>
    </source>
</evidence>
<name>A0AAW2BFX2_9ROSI</name>
<proteinExistence type="inferred from homology"/>
<evidence type="ECO:0000259" key="3">
    <source>
        <dbReference type="Pfam" id="PF04927"/>
    </source>
</evidence>
<keyword evidence="2" id="KW-0677">Repeat</keyword>
<evidence type="ECO:0000256" key="2">
    <source>
        <dbReference type="ARBA" id="ARBA00022737"/>
    </source>
</evidence>
<dbReference type="PANTHER" id="PTHR31174:SF31">
    <property type="entry name" value="LATE EMBRYOGENESIS ABUNDANT PROTEIN 3"/>
    <property type="match status" value="1"/>
</dbReference>
<dbReference type="PANTHER" id="PTHR31174">
    <property type="entry name" value="SEED MATURATION FAMILY PROTEIN"/>
    <property type="match status" value="1"/>
</dbReference>
<feature type="domain" description="SMP" evidence="3">
    <location>
        <begin position="90"/>
        <end position="138"/>
    </location>
</feature>
<comment type="similarity">
    <text evidence="1">Belongs to the LEA type SMP family.</text>
</comment>
<gene>
    <name evidence="4" type="ORF">SO802_033746</name>
</gene>
<keyword evidence="5" id="KW-1185">Reference proteome</keyword>
<dbReference type="Pfam" id="PF04927">
    <property type="entry name" value="SMP"/>
    <property type="match status" value="3"/>
</dbReference>
<feature type="domain" description="SMP" evidence="3">
    <location>
        <begin position="156"/>
        <end position="206"/>
    </location>
</feature>
<sequence length="207" mass="21761">MQAAENMVLGQTQKGGPAAVMQSAASVNERVGAVGHREATDIARNKGATGPLLKTKYFLSSHNFSSSSFFTPPTKWTLRSLGNVLNRDSITIGEALEATALSCGDKLVDQGDAVAIQAAEMRATGTNEITPGGVASMAHLLLILTLNLIMHDENKTTLCDVLADSTTRLPMDKAMTREDAEGVIGAKIRNKLDMSTTPSGVAASSQD</sequence>
<comment type="caution">
    <text evidence="4">The sequence shown here is derived from an EMBL/GenBank/DDBJ whole genome shotgun (WGS) entry which is preliminary data.</text>
</comment>
<feature type="domain" description="SMP" evidence="3">
    <location>
        <begin position="1"/>
        <end position="30"/>
    </location>
</feature>
<dbReference type="InterPro" id="IPR007011">
    <property type="entry name" value="LEA_SMP_dom"/>
</dbReference>
<evidence type="ECO:0000313" key="4">
    <source>
        <dbReference type="EMBL" id="KAK9984221.1"/>
    </source>
</evidence>
<dbReference type="InterPro" id="IPR042971">
    <property type="entry name" value="LEA_SMP"/>
</dbReference>
<dbReference type="Proteomes" id="UP001459277">
    <property type="component" value="Unassembled WGS sequence"/>
</dbReference>
<dbReference type="EMBL" id="JAZDWU010000012">
    <property type="protein sequence ID" value="KAK9984221.1"/>
    <property type="molecule type" value="Genomic_DNA"/>
</dbReference>
<protein>
    <recommendedName>
        <fullName evidence="3">SMP domain-containing protein</fullName>
    </recommendedName>
</protein>
<reference evidence="4 5" key="1">
    <citation type="submission" date="2024-01" db="EMBL/GenBank/DDBJ databases">
        <title>A telomere-to-telomere, gap-free genome of sweet tea (Lithocarpus litseifolius).</title>
        <authorList>
            <person name="Zhou J."/>
        </authorList>
    </citation>
    <scope>NUCLEOTIDE SEQUENCE [LARGE SCALE GENOMIC DNA]</scope>
    <source>
        <strain evidence="4">Zhou-2022a</strain>
        <tissue evidence="4">Leaf</tissue>
    </source>
</reference>